<name>A0A8J4TTD6_CLAMG</name>
<keyword evidence="2" id="KW-0812">Transmembrane</keyword>
<protein>
    <submittedName>
        <fullName evidence="3">Uncharacterized protein</fullName>
    </submittedName>
</protein>
<feature type="transmembrane region" description="Helical" evidence="2">
    <location>
        <begin position="42"/>
        <end position="61"/>
    </location>
</feature>
<feature type="transmembrane region" description="Helical" evidence="2">
    <location>
        <begin position="289"/>
        <end position="314"/>
    </location>
</feature>
<feature type="transmembrane region" description="Helical" evidence="2">
    <location>
        <begin position="143"/>
        <end position="162"/>
    </location>
</feature>
<keyword evidence="2" id="KW-1133">Transmembrane helix</keyword>
<feature type="transmembrane region" description="Helical" evidence="2">
    <location>
        <begin position="326"/>
        <end position="347"/>
    </location>
</feature>
<feature type="transmembrane region" description="Helical" evidence="2">
    <location>
        <begin position="168"/>
        <end position="185"/>
    </location>
</feature>
<proteinExistence type="predicted"/>
<reference evidence="3" key="1">
    <citation type="submission" date="2020-07" db="EMBL/GenBank/DDBJ databases">
        <title>Clarias magur genome sequencing, assembly and annotation.</title>
        <authorList>
            <person name="Kushwaha B."/>
            <person name="Kumar R."/>
            <person name="Das P."/>
            <person name="Joshi C.G."/>
            <person name="Kumar D."/>
            <person name="Nagpure N.S."/>
            <person name="Pandey M."/>
            <person name="Agarwal S."/>
            <person name="Srivastava S."/>
            <person name="Singh M."/>
            <person name="Sahoo L."/>
            <person name="Jayasankar P."/>
            <person name="Meher P.K."/>
            <person name="Koringa P.G."/>
            <person name="Iquebal M.A."/>
            <person name="Das S.P."/>
            <person name="Bit A."/>
            <person name="Patnaik S."/>
            <person name="Patel N."/>
            <person name="Shah T.M."/>
            <person name="Hinsu A."/>
            <person name="Jena J.K."/>
        </authorList>
    </citation>
    <scope>NUCLEOTIDE SEQUENCE</scope>
    <source>
        <strain evidence="3">CIFAMagur01</strain>
        <tissue evidence="3">Testis</tissue>
    </source>
</reference>
<feature type="transmembrane region" description="Helical" evidence="2">
    <location>
        <begin position="192"/>
        <end position="213"/>
    </location>
</feature>
<feature type="non-terminal residue" evidence="3">
    <location>
        <position position="1"/>
    </location>
</feature>
<evidence type="ECO:0000313" key="3">
    <source>
        <dbReference type="EMBL" id="KAF5891366.1"/>
    </source>
</evidence>
<evidence type="ECO:0000256" key="1">
    <source>
        <dbReference type="SAM" id="MobiDB-lite"/>
    </source>
</evidence>
<dbReference type="Proteomes" id="UP000727407">
    <property type="component" value="Unassembled WGS sequence"/>
</dbReference>
<organism evidence="3 4">
    <name type="scientific">Clarias magur</name>
    <name type="common">Asian catfish</name>
    <name type="synonym">Macropteronotus magur</name>
    <dbReference type="NCBI Taxonomy" id="1594786"/>
    <lineage>
        <taxon>Eukaryota</taxon>
        <taxon>Metazoa</taxon>
        <taxon>Chordata</taxon>
        <taxon>Craniata</taxon>
        <taxon>Vertebrata</taxon>
        <taxon>Euteleostomi</taxon>
        <taxon>Actinopterygii</taxon>
        <taxon>Neopterygii</taxon>
        <taxon>Teleostei</taxon>
        <taxon>Ostariophysi</taxon>
        <taxon>Siluriformes</taxon>
        <taxon>Clariidae</taxon>
        <taxon>Clarias</taxon>
    </lineage>
</organism>
<feature type="transmembrane region" description="Helical" evidence="2">
    <location>
        <begin position="225"/>
        <end position="245"/>
    </location>
</feature>
<dbReference type="OrthoDB" id="8957753at2759"/>
<feature type="transmembrane region" description="Helical" evidence="2">
    <location>
        <begin position="12"/>
        <end position="30"/>
    </location>
</feature>
<dbReference type="EMBL" id="QNUK01000592">
    <property type="protein sequence ID" value="KAF5891366.1"/>
    <property type="molecule type" value="Genomic_DNA"/>
</dbReference>
<evidence type="ECO:0000313" key="4">
    <source>
        <dbReference type="Proteomes" id="UP000727407"/>
    </source>
</evidence>
<keyword evidence="4" id="KW-1185">Reference proteome</keyword>
<comment type="caution">
    <text evidence="3">The sequence shown here is derived from an EMBL/GenBank/DDBJ whole genome shotgun (WGS) entry which is preliminary data.</text>
</comment>
<keyword evidence="2" id="KW-0472">Membrane</keyword>
<feature type="transmembrane region" description="Helical" evidence="2">
    <location>
        <begin position="110"/>
        <end position="131"/>
    </location>
</feature>
<sequence length="372" mass="42504">DNRRALATQCAHVLCPNITMAIAYILWGVIEGSITEATTCSALNFARILLLVWIAGHLKAFSDYPRRFIKYLAIPLEYAVLCVVVYSPIIVDVWHKQTVLKTSAEIIRKLSLLIFPLTGPLLILLYAMYSVCCRRILQKQTNVYYLAAEFNNFMQILSTLIIYGLRDLNLLAMAVFPLLALICFFCQRLFLFLLWICVMMILEVLSASTSIYVHHDLKNIEEERDALTCVIAFLHILTMMTLFTSQRLLSKFASRNSRALQQSDSRNTRTQRQSHSRNTATERSLSHMVVFMFGAVVVVFVNAVALLVELILTARTGQRTVDLRVILLPVECVFAVCCLALQISAFWKKKRKILIKDINRLRQICGCKQQQR</sequence>
<feature type="non-terminal residue" evidence="3">
    <location>
        <position position="372"/>
    </location>
</feature>
<feature type="transmembrane region" description="Helical" evidence="2">
    <location>
        <begin position="68"/>
        <end position="90"/>
    </location>
</feature>
<accession>A0A8J4TTD6</accession>
<evidence type="ECO:0000256" key="2">
    <source>
        <dbReference type="SAM" id="Phobius"/>
    </source>
</evidence>
<dbReference type="AlphaFoldDB" id="A0A8J4TTD6"/>
<gene>
    <name evidence="3" type="ORF">DAT39_018930</name>
</gene>
<feature type="region of interest" description="Disordered" evidence="1">
    <location>
        <begin position="259"/>
        <end position="280"/>
    </location>
</feature>